<keyword evidence="2" id="KW-1133">Transmembrane helix</keyword>
<dbReference type="EMBL" id="WVBC01000030">
    <property type="protein sequence ID" value="NKT78556.1"/>
    <property type="molecule type" value="Genomic_DNA"/>
</dbReference>
<keyword evidence="2" id="KW-0472">Membrane</keyword>
<proteinExistence type="predicted"/>
<evidence type="ECO:0000256" key="1">
    <source>
        <dbReference type="SAM" id="MobiDB-lite"/>
    </source>
</evidence>
<accession>A0A9Q2Z1W1</accession>
<protein>
    <submittedName>
        <fullName evidence="5">Type VII secretion-associated protein</fullName>
    </submittedName>
</protein>
<reference evidence="5" key="2">
    <citation type="journal article" date="2020" name="Environ. Microbiol.">
        <title>The novel and transferable erm(51) gene confers Macrolides, Lincosamides, and Streptogramins B (MLSB) resistance to clonal Rhodococcus equi in the environment.</title>
        <authorList>
            <person name="Huber L."/>
            <person name="Giguere S."/>
            <person name="Slovis N.M."/>
            <person name="Alvarez-Narvaez S."/>
            <person name="Hart K.A."/>
            <person name="Greiter M."/>
            <person name="Morris E.R.A."/>
            <person name="Cohen N.D."/>
        </authorList>
    </citation>
    <scope>NUCLEOTIDE SEQUENCE</scope>
    <source>
        <strain evidence="4">Lh_116_1</strain>
        <strain evidence="5">Lh_16_1</strain>
    </source>
</reference>
<comment type="caution">
    <text evidence="5">The sequence shown here is derived from an EMBL/GenBank/DDBJ whole genome shotgun (WGS) entry which is preliminary data.</text>
</comment>
<dbReference type="Proteomes" id="UP000808906">
    <property type="component" value="Unassembled WGS sequence"/>
</dbReference>
<gene>
    <name evidence="3" type="ORF">GS441_09595</name>
    <name evidence="4" type="ORF">GS882_10630</name>
    <name evidence="5" type="ORF">GS947_24800</name>
</gene>
<dbReference type="Proteomes" id="UP000608063">
    <property type="component" value="Unassembled WGS sequence"/>
</dbReference>
<reference evidence="3" key="1">
    <citation type="submission" date="2019-11" db="EMBL/GenBank/DDBJ databases">
        <title>Spread of Macrolides and rifampicin resistant Rhodococcus equi in clinical isolates in the USA.</title>
        <authorList>
            <person name="Alvarez-Narvaez S."/>
            <person name="Huber L."/>
            <person name="Cohen N.D."/>
            <person name="Slovis N."/>
            <person name="Greiter M."/>
            <person name="Giguere S."/>
            <person name="Hart K."/>
        </authorList>
    </citation>
    <scope>NUCLEOTIDE SEQUENCE</scope>
    <source>
        <strain evidence="3">Lh_17</strain>
    </source>
</reference>
<evidence type="ECO:0000313" key="3">
    <source>
        <dbReference type="EMBL" id="MBM4565683.1"/>
    </source>
</evidence>
<evidence type="ECO:0000313" key="6">
    <source>
        <dbReference type="Proteomes" id="UP000608063"/>
    </source>
</evidence>
<sequence>MVAPVVTSRSVVVHLGVDTVWVGTATGVDASADEELRECVDAIDDEFVDSAQHVRPTVEALASVIARAVRKVSERDGFVDVMTILHPSHWGRTRRGVLGAAARRSANEVETLPIALAVPAPTSSGAWIVVECAETTTTAVAVRPGPQGTSEIMACAFAPSTGVLDLGAGADASAGASASAGTDAAPDTGIEAGSAWIAVVNELIDEVSGDEGAGPVCVVGPSAETVARVLSTDSGRDVRVVPEPALVACRTASSESGAGSGSDASEPARRSWVDQVPRPEPVRPTGRSVVIGASIAAVALLFAVGSMLAVRYTRGSEPQPAAAPAQRVEIGRASTELPDSWHVRGDRSGRLDLVPDDGRDGRIVVLPTELAVGSAWDSVVRGLERKIGERGAAGPFSDFAADVEFGGRRSAAYVEAPADGSRVRWYVLLEDDVQVSVGCQYRDAGWEAIAEDCEQAVRAVTVASAR</sequence>
<feature type="transmembrane region" description="Helical" evidence="2">
    <location>
        <begin position="289"/>
        <end position="310"/>
    </location>
</feature>
<dbReference type="EMBL" id="WUXR01000003">
    <property type="protein sequence ID" value="MBM4565683.1"/>
    <property type="molecule type" value="Genomic_DNA"/>
</dbReference>
<dbReference type="RefSeq" id="WP_084962256.1">
    <property type="nucleotide sequence ID" value="NZ_CP095477.1"/>
</dbReference>
<dbReference type="EMBL" id="WVDC01000027">
    <property type="protein sequence ID" value="NKW44683.1"/>
    <property type="molecule type" value="Genomic_DNA"/>
</dbReference>
<feature type="compositionally biased region" description="Low complexity" evidence="1">
    <location>
        <begin position="252"/>
        <end position="265"/>
    </location>
</feature>
<evidence type="ECO:0000313" key="4">
    <source>
        <dbReference type="EMBL" id="NKT78556.1"/>
    </source>
</evidence>
<dbReference type="Proteomes" id="UP000603463">
    <property type="component" value="Unassembled WGS sequence"/>
</dbReference>
<evidence type="ECO:0000313" key="5">
    <source>
        <dbReference type="EMBL" id="NKW44683.1"/>
    </source>
</evidence>
<dbReference type="NCBIfam" id="TIGR03931">
    <property type="entry name" value="T7SS_Rv3446c"/>
    <property type="match status" value="1"/>
</dbReference>
<evidence type="ECO:0000256" key="2">
    <source>
        <dbReference type="SAM" id="Phobius"/>
    </source>
</evidence>
<feature type="region of interest" description="Disordered" evidence="1">
    <location>
        <begin position="250"/>
        <end position="285"/>
    </location>
</feature>
<name>A0A9Q2Z1W1_RHOHA</name>
<dbReference type="InterPro" id="IPR023840">
    <property type="entry name" value="T7SS_Rv3446c"/>
</dbReference>
<keyword evidence="2" id="KW-0812">Transmembrane</keyword>
<organism evidence="5 6">
    <name type="scientific">Rhodococcus hoagii</name>
    <name type="common">Corynebacterium equii</name>
    <dbReference type="NCBI Taxonomy" id="43767"/>
    <lineage>
        <taxon>Bacteria</taxon>
        <taxon>Bacillati</taxon>
        <taxon>Actinomycetota</taxon>
        <taxon>Actinomycetes</taxon>
        <taxon>Mycobacteriales</taxon>
        <taxon>Nocardiaceae</taxon>
        <taxon>Prescottella</taxon>
    </lineage>
</organism>
<dbReference type="AlphaFoldDB" id="A0A9Q2Z1W1"/>